<comment type="caution">
    <text evidence="3">The sequence shown here is derived from an EMBL/GenBank/DDBJ whole genome shotgun (WGS) entry which is preliminary data.</text>
</comment>
<dbReference type="Pfam" id="PF13369">
    <property type="entry name" value="Transglut_core2"/>
    <property type="match status" value="1"/>
</dbReference>
<feature type="domain" description="Protein SirB1 N-terminal" evidence="2">
    <location>
        <begin position="102"/>
        <end position="262"/>
    </location>
</feature>
<dbReference type="AlphaFoldDB" id="A0A2W7MXM7"/>
<accession>A0A2W7MXM7</accession>
<dbReference type="PANTHER" id="PTHR31350:SF21">
    <property type="entry name" value="F-BOX ONLY PROTEIN 21"/>
    <property type="match status" value="1"/>
</dbReference>
<reference evidence="3 4" key="1">
    <citation type="submission" date="2018-06" db="EMBL/GenBank/DDBJ databases">
        <title>Genomic Encyclopedia of Archaeal and Bacterial Type Strains, Phase II (KMG-II): from individual species to whole genera.</title>
        <authorList>
            <person name="Goeker M."/>
        </authorList>
    </citation>
    <scope>NUCLEOTIDE SEQUENCE [LARGE SCALE GENOMIC DNA]</scope>
    <source>
        <strain evidence="3 4">DSM 6779</strain>
    </source>
</reference>
<organism evidence="3 4">
    <name type="scientific">Breznakibacter xylanolyticus</name>
    <dbReference type="NCBI Taxonomy" id="990"/>
    <lineage>
        <taxon>Bacteria</taxon>
        <taxon>Pseudomonadati</taxon>
        <taxon>Bacteroidota</taxon>
        <taxon>Bacteroidia</taxon>
        <taxon>Marinilabiliales</taxon>
        <taxon>Marinilabiliaceae</taxon>
        <taxon>Breznakibacter</taxon>
    </lineage>
</organism>
<proteinExistence type="inferred from homology"/>
<name>A0A2W7MXM7_9BACT</name>
<dbReference type="EMBL" id="QKZK01000045">
    <property type="protein sequence ID" value="PZX10927.1"/>
    <property type="molecule type" value="Genomic_DNA"/>
</dbReference>
<evidence type="ECO:0000313" key="3">
    <source>
        <dbReference type="EMBL" id="PZX10927.1"/>
    </source>
</evidence>
<comment type="similarity">
    <text evidence="1">Belongs to the UPF0162 family.</text>
</comment>
<dbReference type="PANTHER" id="PTHR31350">
    <property type="entry name" value="SI:DKEY-261L7.2"/>
    <property type="match status" value="1"/>
</dbReference>
<dbReference type="Proteomes" id="UP000249239">
    <property type="component" value="Unassembled WGS sequence"/>
</dbReference>
<dbReference type="InterPro" id="IPR032698">
    <property type="entry name" value="SirB1_N"/>
</dbReference>
<protein>
    <submittedName>
        <fullName evidence="3">Regulator of sirC expression with transglutaminase-like and TPR domain</fullName>
    </submittedName>
</protein>
<dbReference type="RefSeq" id="WP_185741725.1">
    <property type="nucleotide sequence ID" value="NZ_QKZK01000045.1"/>
</dbReference>
<evidence type="ECO:0000313" key="4">
    <source>
        <dbReference type="Proteomes" id="UP000249239"/>
    </source>
</evidence>
<evidence type="ECO:0000256" key="1">
    <source>
        <dbReference type="ARBA" id="ARBA00007100"/>
    </source>
</evidence>
<evidence type="ECO:0000259" key="2">
    <source>
        <dbReference type="Pfam" id="PF13369"/>
    </source>
</evidence>
<keyword evidence="4" id="KW-1185">Reference proteome</keyword>
<sequence length="291" mass="34012">MELSRIQALITLLDDPNDEVFMQVESELLRQTIDVIPHLEAAWERSRMELFQSRLENIIHQLQFRYVKFELARWIDSGADDLLYGAYLISRYQFPSLQYSWVENQVNEIRKDIWFELSEHLSALEKVKAINHIMFDVYKFTRNNINIMAAENNYISEVLLTKKGNPVALSVIYVVVCQRLGLPVYGVNLPKNFIVAYLDSGELASRAITEGDVLFYVNPVNKGAVLGRKEIEFFLKQQKIQPQTSYFLPCKSNEEIVKRMLNNLIFAYETNNELQKVREISELMSLFSNFY</sequence>
<gene>
    <name evidence="3" type="ORF">LX69_03248</name>
</gene>